<dbReference type="OrthoDB" id="1854430at2"/>
<evidence type="ECO:0000313" key="1">
    <source>
        <dbReference type="EMBL" id="ODR43555.1"/>
    </source>
</evidence>
<dbReference type="EMBL" id="MEHA01000034">
    <property type="protein sequence ID" value="ODR43555.1"/>
    <property type="molecule type" value="Genomic_DNA"/>
</dbReference>
<evidence type="ECO:0000313" key="2">
    <source>
        <dbReference type="Proteomes" id="UP000094271"/>
    </source>
</evidence>
<protein>
    <submittedName>
        <fullName evidence="1">Uncharacterized protein</fullName>
    </submittedName>
</protein>
<accession>A0A1E3U8M3</accession>
<sequence>MEEKLGQSTAVLFKYEKLILAEEETTSAGGCGVSLAAFSRPASACLYDSAAWGFFLSLERSQRI</sequence>
<organism evidence="1 2">
    <name type="scientific">Eisenbergiella tayi</name>
    <dbReference type="NCBI Taxonomy" id="1432052"/>
    <lineage>
        <taxon>Bacteria</taxon>
        <taxon>Bacillati</taxon>
        <taxon>Bacillota</taxon>
        <taxon>Clostridia</taxon>
        <taxon>Lachnospirales</taxon>
        <taxon>Lachnospiraceae</taxon>
        <taxon>Eisenbergiella</taxon>
    </lineage>
</organism>
<dbReference type="AlphaFoldDB" id="A0A1E3U8M3"/>
<gene>
    <name evidence="1" type="ORF">BEI59_30445</name>
</gene>
<dbReference type="Proteomes" id="UP000094271">
    <property type="component" value="Unassembled WGS sequence"/>
</dbReference>
<proteinExistence type="predicted"/>
<dbReference type="RefSeq" id="WP_021630269.1">
    <property type="nucleotide sequence ID" value="NZ_MEHA01000034.1"/>
</dbReference>
<name>A0A1E3U8M3_9FIRM</name>
<comment type="caution">
    <text evidence="1">The sequence shown here is derived from an EMBL/GenBank/DDBJ whole genome shotgun (WGS) entry which is preliminary data.</text>
</comment>
<reference evidence="1 2" key="1">
    <citation type="submission" date="2016-08" db="EMBL/GenBank/DDBJ databases">
        <authorList>
            <person name="Seilhamer J.J."/>
        </authorList>
    </citation>
    <scope>NUCLEOTIDE SEQUENCE [LARGE SCALE GENOMIC DNA]</scope>
    <source>
        <strain evidence="1 2">NML150140-1</strain>
    </source>
</reference>